<dbReference type="Pfam" id="PF01823">
    <property type="entry name" value="MACPF"/>
    <property type="match status" value="1"/>
</dbReference>
<keyword evidence="2" id="KW-0732">Signal</keyword>
<dbReference type="EMBL" id="GG666692">
    <property type="protein sequence ID" value="EEN43357.1"/>
    <property type="molecule type" value="Genomic_DNA"/>
</dbReference>
<dbReference type="PANTHER" id="PTHR46549">
    <property type="entry name" value="MACPF DOMAIN-CONTAINING PROTEIN"/>
    <property type="match status" value="1"/>
</dbReference>
<evidence type="ECO:0000313" key="4">
    <source>
        <dbReference type="EMBL" id="EEN43357.1"/>
    </source>
</evidence>
<feature type="signal peptide" evidence="2">
    <location>
        <begin position="1"/>
        <end position="21"/>
    </location>
</feature>
<feature type="domain" description="MACPF" evidence="3">
    <location>
        <begin position="176"/>
        <end position="263"/>
    </location>
</feature>
<sequence>MLLATLVSALLLAALVGETNGSPKAFLAKAATDVGQKVVDRLGDRIAEGVVENHQEKVVSSLENYFSGQFDKADDEFDELMARGGNLLSGLGGDVEQNIIDGATVLGVGFDGHGEYSTDSRKKSLIQRSCDGKQGYKEYHVPDTMTVQGIYDTDVAMYSFSSVEEYRHYLEDKSAMTSQTESFILRYGTHYTTSAKFGGQLKIIKTKEASEEASQENFAQAAQSDFKKVFSTYSAQQTQTKSSSWFHDHETKTERSRETATANSGTSSSGSLSEEAAL</sequence>
<feature type="compositionally biased region" description="Basic and acidic residues" evidence="1">
    <location>
        <begin position="246"/>
        <end position="258"/>
    </location>
</feature>
<reference evidence="4" key="1">
    <citation type="journal article" date="2008" name="Nature">
        <title>The amphioxus genome and the evolution of the chordate karyotype.</title>
        <authorList>
            <consortium name="US DOE Joint Genome Institute (JGI-PGF)"/>
            <person name="Putnam N.H."/>
            <person name="Butts T."/>
            <person name="Ferrier D.E.K."/>
            <person name="Furlong R.F."/>
            <person name="Hellsten U."/>
            <person name="Kawashima T."/>
            <person name="Robinson-Rechavi M."/>
            <person name="Shoguchi E."/>
            <person name="Terry A."/>
            <person name="Yu J.-K."/>
            <person name="Benito-Gutierrez E.L."/>
            <person name="Dubchak I."/>
            <person name="Garcia-Fernandez J."/>
            <person name="Gibson-Brown J.J."/>
            <person name="Grigoriev I.V."/>
            <person name="Horton A.C."/>
            <person name="de Jong P.J."/>
            <person name="Jurka J."/>
            <person name="Kapitonov V.V."/>
            <person name="Kohara Y."/>
            <person name="Kuroki Y."/>
            <person name="Lindquist E."/>
            <person name="Lucas S."/>
            <person name="Osoegawa K."/>
            <person name="Pennacchio L.A."/>
            <person name="Salamov A.A."/>
            <person name="Satou Y."/>
            <person name="Sauka-Spengler T."/>
            <person name="Schmutz J."/>
            <person name="Shin-I T."/>
            <person name="Toyoda A."/>
            <person name="Bronner-Fraser M."/>
            <person name="Fujiyama A."/>
            <person name="Holland L.Z."/>
            <person name="Holland P.W.H."/>
            <person name="Satoh N."/>
            <person name="Rokhsar D.S."/>
        </authorList>
    </citation>
    <scope>NUCLEOTIDE SEQUENCE [LARGE SCALE GENOMIC DNA]</scope>
    <source>
        <strain evidence="4">S238N-H82</strain>
        <tissue evidence="4">Testes</tissue>
    </source>
</reference>
<protein>
    <recommendedName>
        <fullName evidence="3">MACPF domain-containing protein</fullName>
    </recommendedName>
</protein>
<evidence type="ECO:0000256" key="2">
    <source>
        <dbReference type="SAM" id="SignalP"/>
    </source>
</evidence>
<feature type="region of interest" description="Disordered" evidence="1">
    <location>
        <begin position="236"/>
        <end position="278"/>
    </location>
</feature>
<feature type="compositionally biased region" description="Polar residues" evidence="1">
    <location>
        <begin position="236"/>
        <end position="245"/>
    </location>
</feature>
<evidence type="ECO:0000259" key="3">
    <source>
        <dbReference type="Pfam" id="PF01823"/>
    </source>
</evidence>
<proteinExistence type="predicted"/>
<organism>
    <name type="scientific">Branchiostoma floridae</name>
    <name type="common">Florida lancelet</name>
    <name type="synonym">Amphioxus</name>
    <dbReference type="NCBI Taxonomy" id="7739"/>
    <lineage>
        <taxon>Eukaryota</taxon>
        <taxon>Metazoa</taxon>
        <taxon>Chordata</taxon>
        <taxon>Cephalochordata</taxon>
        <taxon>Leptocardii</taxon>
        <taxon>Amphioxiformes</taxon>
        <taxon>Branchiostomatidae</taxon>
        <taxon>Branchiostoma</taxon>
    </lineage>
</organism>
<dbReference type="InParanoid" id="C3ZVU2"/>
<name>C3ZVU2_BRAFL</name>
<dbReference type="InterPro" id="IPR020864">
    <property type="entry name" value="MACPF"/>
</dbReference>
<dbReference type="PANTHER" id="PTHR46549:SF1">
    <property type="entry name" value="MACPF DOMAIN-CONTAINING PROTEIN"/>
    <property type="match status" value="1"/>
</dbReference>
<gene>
    <name evidence="4" type="ORF">BRAFLDRAFT_100544</name>
</gene>
<accession>C3ZVU2</accession>
<feature type="chain" id="PRO_5002935273" description="MACPF domain-containing protein" evidence="2">
    <location>
        <begin position="22"/>
        <end position="278"/>
    </location>
</feature>
<feature type="compositionally biased region" description="Low complexity" evidence="1">
    <location>
        <begin position="259"/>
        <end position="278"/>
    </location>
</feature>
<dbReference type="AlphaFoldDB" id="C3ZVU2"/>
<evidence type="ECO:0000256" key="1">
    <source>
        <dbReference type="SAM" id="MobiDB-lite"/>
    </source>
</evidence>